<dbReference type="SUPFAM" id="SSF142906">
    <property type="entry name" value="YjbR-like"/>
    <property type="match status" value="1"/>
</dbReference>
<gene>
    <name evidence="1" type="ORF">EDD66_101272</name>
</gene>
<dbReference type="GO" id="GO:0003677">
    <property type="term" value="F:DNA binding"/>
    <property type="evidence" value="ECO:0007669"/>
    <property type="project" value="UniProtKB-KW"/>
</dbReference>
<proteinExistence type="predicted"/>
<dbReference type="EMBL" id="RJVG01000001">
    <property type="protein sequence ID" value="ROR31654.1"/>
    <property type="molecule type" value="Genomic_DNA"/>
</dbReference>
<dbReference type="InterPro" id="IPR058532">
    <property type="entry name" value="YjbR/MT2646/Rv2570-like"/>
</dbReference>
<dbReference type="InterPro" id="IPR038056">
    <property type="entry name" value="YjbR-like_sf"/>
</dbReference>
<evidence type="ECO:0000313" key="1">
    <source>
        <dbReference type="EMBL" id="ROR31654.1"/>
    </source>
</evidence>
<keyword evidence="1" id="KW-0238">DNA-binding</keyword>
<comment type="caution">
    <text evidence="1">The sequence shown here is derived from an EMBL/GenBank/DDBJ whole genome shotgun (WGS) entry which is preliminary data.</text>
</comment>
<organism evidence="1 2">
    <name type="scientific">Mobilisporobacter senegalensis</name>
    <dbReference type="NCBI Taxonomy" id="1329262"/>
    <lineage>
        <taxon>Bacteria</taxon>
        <taxon>Bacillati</taxon>
        <taxon>Bacillota</taxon>
        <taxon>Clostridia</taxon>
        <taxon>Lachnospirales</taxon>
        <taxon>Lachnospiraceae</taxon>
        <taxon>Mobilisporobacter</taxon>
    </lineage>
</organism>
<dbReference type="PANTHER" id="PTHR35145:SF1">
    <property type="entry name" value="CYTOPLASMIC PROTEIN"/>
    <property type="match status" value="1"/>
</dbReference>
<sequence length="120" mass="14193">MNYPWLDEYLLSMKGATKDFKEEWQWTRYMVGNKMYAAICKDQTGKDYIITVKLDPLDGDFLRNQYEDITPGYYMNKVHWNSINLEGNVPDDLMKEVAEKSYRLVFGGLSKKLQKEIEEC</sequence>
<protein>
    <submittedName>
        <fullName evidence="1">Putative DNA-binding protein (MmcQ/YjbR family)</fullName>
    </submittedName>
</protein>
<dbReference type="Proteomes" id="UP000273083">
    <property type="component" value="Unassembled WGS sequence"/>
</dbReference>
<dbReference type="PANTHER" id="PTHR35145">
    <property type="entry name" value="CYTOPLASMIC PROTEIN-RELATED"/>
    <property type="match status" value="1"/>
</dbReference>
<dbReference type="RefSeq" id="WP_123607746.1">
    <property type="nucleotide sequence ID" value="NZ_RJVG01000001.1"/>
</dbReference>
<dbReference type="OrthoDB" id="9789813at2"/>
<evidence type="ECO:0000313" key="2">
    <source>
        <dbReference type="Proteomes" id="UP000273083"/>
    </source>
</evidence>
<dbReference type="InterPro" id="IPR007351">
    <property type="entry name" value="YjbR"/>
</dbReference>
<dbReference type="Gene3D" id="3.90.1150.30">
    <property type="match status" value="1"/>
</dbReference>
<dbReference type="AlphaFoldDB" id="A0A3N1XYH9"/>
<name>A0A3N1XYH9_9FIRM</name>
<accession>A0A3N1XYH9</accession>
<keyword evidence="2" id="KW-1185">Reference proteome</keyword>
<reference evidence="1 2" key="1">
    <citation type="submission" date="2018-11" db="EMBL/GenBank/DDBJ databases">
        <title>Genomic Encyclopedia of Type Strains, Phase IV (KMG-IV): sequencing the most valuable type-strain genomes for metagenomic binning, comparative biology and taxonomic classification.</title>
        <authorList>
            <person name="Goeker M."/>
        </authorList>
    </citation>
    <scope>NUCLEOTIDE SEQUENCE [LARGE SCALE GENOMIC DNA]</scope>
    <source>
        <strain evidence="1 2">DSM 26537</strain>
    </source>
</reference>
<dbReference type="Pfam" id="PF04237">
    <property type="entry name" value="YjbR"/>
    <property type="match status" value="1"/>
</dbReference>